<evidence type="ECO:0000256" key="2">
    <source>
        <dbReference type="ARBA" id="ARBA00010939"/>
    </source>
</evidence>
<keyword evidence="5" id="KW-0648">Protein biosynthesis</keyword>
<name>A0AAD8RSW0_LOLMU</name>
<accession>A0AAD8RSW0</accession>
<dbReference type="AlphaFoldDB" id="A0AAD8RSW0"/>
<proteinExistence type="inferred from homology"/>
<comment type="function">
    <text evidence="1">One of the essential components for the initiation of protein synthesis. Stabilizes the binding of IF-2 and IF-3 on the 30S subunit to which N-formylmethionyl-tRNA(fMet) subsequently binds. Helps modulate mRNA selection, yielding the 30S pre-initiation complex (PIC). Upon addition of the 50S ribosomal subunit IF-1, IF-2 and IF-3 are released leaving the mature 70S translation initiation complex.</text>
</comment>
<protein>
    <submittedName>
        <fullName evidence="7">Uncharacterized protein</fullName>
    </submittedName>
</protein>
<evidence type="ECO:0000313" key="8">
    <source>
        <dbReference type="Proteomes" id="UP001231189"/>
    </source>
</evidence>
<comment type="similarity">
    <text evidence="2">Belongs to the IF-1 family.</text>
</comment>
<dbReference type="SUPFAM" id="SSF50249">
    <property type="entry name" value="Nucleic acid-binding proteins"/>
    <property type="match status" value="1"/>
</dbReference>
<dbReference type="Gene3D" id="2.40.50.140">
    <property type="entry name" value="Nucleic acid-binding proteins"/>
    <property type="match status" value="1"/>
</dbReference>
<dbReference type="EMBL" id="JAUUTY010000005">
    <property type="protein sequence ID" value="KAK1629952.1"/>
    <property type="molecule type" value="Genomic_DNA"/>
</dbReference>
<evidence type="ECO:0000313" key="7">
    <source>
        <dbReference type="EMBL" id="KAK1629952.1"/>
    </source>
</evidence>
<sequence length="161" mass="18438">MVQDGIQGVEPAWALVQELADFWDWSSAKPDSLILDTWIRVHEKCMVLLNPSVRRKTQGWLVEPIKRRDSVPSVGGNVGAAWGRRWKPAQLEADKWVEIRSSSIPILMGNRVKTEVSRYDSSKGHIIYRLPHKDSKRIEDLKDIEDSKDSEDLKDTTDSKD</sequence>
<keyword evidence="4" id="KW-0396">Initiation factor</keyword>
<evidence type="ECO:0000256" key="6">
    <source>
        <dbReference type="SAM" id="MobiDB-lite"/>
    </source>
</evidence>
<evidence type="ECO:0000256" key="3">
    <source>
        <dbReference type="ARBA" id="ARBA00011599"/>
    </source>
</evidence>
<dbReference type="InterPro" id="IPR012340">
    <property type="entry name" value="NA-bd_OB-fold"/>
</dbReference>
<evidence type="ECO:0000256" key="4">
    <source>
        <dbReference type="ARBA" id="ARBA00022540"/>
    </source>
</evidence>
<evidence type="ECO:0000256" key="5">
    <source>
        <dbReference type="ARBA" id="ARBA00022917"/>
    </source>
</evidence>
<keyword evidence="8" id="KW-1185">Reference proteome</keyword>
<comment type="subunit">
    <text evidence="3">Component of the 30S ribosomal translation pre-initiation complex which assembles on the 30S ribosome in the order IF-2 and IF-3, IF-1 and N-formylmethionyl-tRNA(fMet); mRNA recruitment can occur at any time during PIC assembly.</text>
</comment>
<feature type="region of interest" description="Disordered" evidence="6">
    <location>
        <begin position="141"/>
        <end position="161"/>
    </location>
</feature>
<dbReference type="Proteomes" id="UP001231189">
    <property type="component" value="Unassembled WGS sequence"/>
</dbReference>
<organism evidence="7 8">
    <name type="scientific">Lolium multiflorum</name>
    <name type="common">Italian ryegrass</name>
    <name type="synonym">Lolium perenne subsp. multiflorum</name>
    <dbReference type="NCBI Taxonomy" id="4521"/>
    <lineage>
        <taxon>Eukaryota</taxon>
        <taxon>Viridiplantae</taxon>
        <taxon>Streptophyta</taxon>
        <taxon>Embryophyta</taxon>
        <taxon>Tracheophyta</taxon>
        <taxon>Spermatophyta</taxon>
        <taxon>Magnoliopsida</taxon>
        <taxon>Liliopsida</taxon>
        <taxon>Poales</taxon>
        <taxon>Poaceae</taxon>
        <taxon>BOP clade</taxon>
        <taxon>Pooideae</taxon>
        <taxon>Poodae</taxon>
        <taxon>Poeae</taxon>
        <taxon>Poeae Chloroplast Group 2 (Poeae type)</taxon>
        <taxon>Loliodinae</taxon>
        <taxon>Loliinae</taxon>
        <taxon>Lolium</taxon>
    </lineage>
</organism>
<dbReference type="InterPro" id="IPR004368">
    <property type="entry name" value="TIF_IF1"/>
</dbReference>
<gene>
    <name evidence="7" type="ORF">QYE76_004267</name>
</gene>
<dbReference type="GO" id="GO:0005829">
    <property type="term" value="C:cytosol"/>
    <property type="evidence" value="ECO:0007669"/>
    <property type="project" value="TreeGrafter"/>
</dbReference>
<comment type="caution">
    <text evidence="7">The sequence shown here is derived from an EMBL/GenBank/DDBJ whole genome shotgun (WGS) entry which is preliminary data.</text>
</comment>
<dbReference type="GO" id="GO:0043022">
    <property type="term" value="F:ribosome binding"/>
    <property type="evidence" value="ECO:0007669"/>
    <property type="project" value="TreeGrafter"/>
</dbReference>
<dbReference type="PANTHER" id="PTHR33370:SF1">
    <property type="entry name" value="TRANSLATION INITIATION FACTOR IF-1, CHLOROPLASTIC"/>
    <property type="match status" value="1"/>
</dbReference>
<evidence type="ECO:0000256" key="1">
    <source>
        <dbReference type="ARBA" id="ARBA00003935"/>
    </source>
</evidence>
<reference evidence="7" key="1">
    <citation type="submission" date="2023-07" db="EMBL/GenBank/DDBJ databases">
        <title>A chromosome-level genome assembly of Lolium multiflorum.</title>
        <authorList>
            <person name="Chen Y."/>
            <person name="Copetti D."/>
            <person name="Kolliker R."/>
            <person name="Studer B."/>
        </authorList>
    </citation>
    <scope>NUCLEOTIDE SEQUENCE</scope>
    <source>
        <strain evidence="7">02402/16</strain>
        <tissue evidence="7">Leaf</tissue>
    </source>
</reference>
<dbReference type="PANTHER" id="PTHR33370">
    <property type="entry name" value="TRANSLATION INITIATION FACTOR IF-1, CHLOROPLASTIC"/>
    <property type="match status" value="1"/>
</dbReference>
<dbReference type="GO" id="GO:0003743">
    <property type="term" value="F:translation initiation factor activity"/>
    <property type="evidence" value="ECO:0007669"/>
    <property type="project" value="UniProtKB-KW"/>
</dbReference>